<evidence type="ECO:0000313" key="10">
    <source>
        <dbReference type="Proteomes" id="UP001287286"/>
    </source>
</evidence>
<dbReference type="PANTHER" id="PTHR13286">
    <property type="entry name" value="SAP30"/>
    <property type="match status" value="1"/>
</dbReference>
<evidence type="ECO:0000313" key="9">
    <source>
        <dbReference type="EMBL" id="KAK4090181.1"/>
    </source>
</evidence>
<reference evidence="9 10" key="1">
    <citation type="journal article" date="2024" name="Microbiol. Resour. Announc.">
        <title>Genome annotations for the ascomycete fungi Trichoderma harzianum, Trichoderma aggressivum, and Purpureocillium lilacinum.</title>
        <authorList>
            <person name="Beijen E.P.W."/>
            <person name="Ohm R.A."/>
        </authorList>
    </citation>
    <scope>NUCLEOTIDE SEQUENCE [LARGE SCALE GENOMIC DNA]</scope>
    <source>
        <strain evidence="9 10">CBS 150709</strain>
    </source>
</reference>
<evidence type="ECO:0000256" key="1">
    <source>
        <dbReference type="ARBA" id="ARBA00004123"/>
    </source>
</evidence>
<feature type="domain" description="Histone deacetylase complex subunit SAP30 Sin3 binding" evidence="8">
    <location>
        <begin position="216"/>
        <end position="247"/>
    </location>
</feature>
<gene>
    <name evidence="9" type="ORF">Purlil1_5352</name>
</gene>
<dbReference type="Gene3D" id="6.10.160.20">
    <property type="match status" value="1"/>
</dbReference>
<evidence type="ECO:0000256" key="4">
    <source>
        <dbReference type="ARBA" id="ARBA00023015"/>
    </source>
</evidence>
<keyword evidence="4" id="KW-0805">Transcription regulation</keyword>
<dbReference type="InterPro" id="IPR024145">
    <property type="entry name" value="His_deAcase_SAP30/SAP30L"/>
</dbReference>
<accession>A0ABR0C2D3</accession>
<evidence type="ECO:0000259" key="8">
    <source>
        <dbReference type="Pfam" id="PF13867"/>
    </source>
</evidence>
<feature type="region of interest" description="Disordered" evidence="7">
    <location>
        <begin position="1"/>
        <end position="43"/>
    </location>
</feature>
<dbReference type="EMBL" id="JAWRVI010000016">
    <property type="protein sequence ID" value="KAK4090181.1"/>
    <property type="molecule type" value="Genomic_DNA"/>
</dbReference>
<keyword evidence="10" id="KW-1185">Reference proteome</keyword>
<sequence>MMPRARLEKGWRRPRRTNGGGGPAATLAGAWGSRTGPSSRPHHLTALGMTERAISKLFCRHQRPRNGFCTLSSHDKHHDNRRRKLTTTMAPPKGSRTTDDHKAEGGAAKEKSAAPSAVKMRRGASQTSAASHGPAKGANAPTSAPAQHAAAAEAPSPTLNWTTFDRTALHAYRREYRLSTPTSFSSTYHQLVLTRPGGIGLYSPTMARRNGAFRRQTKEQLAMAVRKHFNGVGVQENDVIVDFIHKIHSERVAKTSGPSRTSAIVTK</sequence>
<dbReference type="PANTHER" id="PTHR13286:SF23">
    <property type="entry name" value="HISTONE DEACETYLASE COMPLEX SUBUNIT SAP30 SIN3 BINDING DOMAIN-CONTAINING PROTEIN"/>
    <property type="match status" value="1"/>
</dbReference>
<feature type="region of interest" description="Disordered" evidence="7">
    <location>
        <begin position="66"/>
        <end position="155"/>
    </location>
</feature>
<organism evidence="9 10">
    <name type="scientific">Purpureocillium lilacinum</name>
    <name type="common">Paecilomyces lilacinus</name>
    <dbReference type="NCBI Taxonomy" id="33203"/>
    <lineage>
        <taxon>Eukaryota</taxon>
        <taxon>Fungi</taxon>
        <taxon>Dikarya</taxon>
        <taxon>Ascomycota</taxon>
        <taxon>Pezizomycotina</taxon>
        <taxon>Sordariomycetes</taxon>
        <taxon>Hypocreomycetidae</taxon>
        <taxon>Hypocreales</taxon>
        <taxon>Ophiocordycipitaceae</taxon>
        <taxon>Purpureocillium</taxon>
    </lineage>
</organism>
<comment type="caution">
    <text evidence="9">The sequence shown here is derived from an EMBL/GenBank/DDBJ whole genome shotgun (WGS) entry which is preliminary data.</text>
</comment>
<evidence type="ECO:0000256" key="7">
    <source>
        <dbReference type="SAM" id="MobiDB-lite"/>
    </source>
</evidence>
<keyword evidence="3" id="KW-0678">Repressor</keyword>
<evidence type="ECO:0000256" key="5">
    <source>
        <dbReference type="ARBA" id="ARBA00023163"/>
    </source>
</evidence>
<keyword evidence="6" id="KW-0539">Nucleus</keyword>
<dbReference type="Proteomes" id="UP001287286">
    <property type="component" value="Unassembled WGS sequence"/>
</dbReference>
<comment type="similarity">
    <text evidence="2">Belongs to the SAP30 family.</text>
</comment>
<evidence type="ECO:0000256" key="3">
    <source>
        <dbReference type="ARBA" id="ARBA00022491"/>
    </source>
</evidence>
<dbReference type="InterPro" id="IPR038291">
    <property type="entry name" value="SAP30_C_sf"/>
</dbReference>
<protein>
    <recommendedName>
        <fullName evidence="8">Histone deacetylase complex subunit SAP30 Sin3 binding domain-containing protein</fullName>
    </recommendedName>
</protein>
<feature type="compositionally biased region" description="Basic and acidic residues" evidence="7">
    <location>
        <begin position="96"/>
        <end position="112"/>
    </location>
</feature>
<evidence type="ECO:0000256" key="2">
    <source>
        <dbReference type="ARBA" id="ARBA00006283"/>
    </source>
</evidence>
<comment type="subcellular location">
    <subcellularLocation>
        <location evidence="1">Nucleus</location>
    </subcellularLocation>
</comment>
<keyword evidence="5" id="KW-0804">Transcription</keyword>
<name>A0ABR0C2D3_PURLI</name>
<evidence type="ECO:0000256" key="6">
    <source>
        <dbReference type="ARBA" id="ARBA00023242"/>
    </source>
</evidence>
<feature type="compositionally biased region" description="Low complexity" evidence="7">
    <location>
        <begin position="138"/>
        <end position="155"/>
    </location>
</feature>
<dbReference type="InterPro" id="IPR025718">
    <property type="entry name" value="SAP30_Sin3-bd"/>
</dbReference>
<feature type="compositionally biased region" description="Basic and acidic residues" evidence="7">
    <location>
        <begin position="1"/>
        <end position="11"/>
    </location>
</feature>
<proteinExistence type="inferred from homology"/>
<dbReference type="Pfam" id="PF13867">
    <property type="entry name" value="SAP30_Sin3_bdg"/>
    <property type="match status" value="1"/>
</dbReference>